<protein>
    <submittedName>
        <fullName evidence="1">Uncharacterized protein</fullName>
    </submittedName>
</protein>
<evidence type="ECO:0000313" key="1">
    <source>
        <dbReference type="EMBL" id="RHY99059.1"/>
    </source>
</evidence>
<comment type="caution">
    <text evidence="1">The sequence shown here is derived from an EMBL/GenBank/DDBJ whole genome shotgun (WGS) entry which is preliminary data.</text>
</comment>
<dbReference type="PANTHER" id="PTHR45786">
    <property type="entry name" value="DNA BINDING PROTEIN-LIKE"/>
    <property type="match status" value="1"/>
</dbReference>
<dbReference type="PANTHER" id="PTHR45786:SF74">
    <property type="entry name" value="ATP-DEPENDENT DNA HELICASE"/>
    <property type="match status" value="1"/>
</dbReference>
<dbReference type="EMBL" id="QUTG01001659">
    <property type="protein sequence ID" value="RHY99059.1"/>
    <property type="molecule type" value="Genomic_DNA"/>
</dbReference>
<dbReference type="AlphaFoldDB" id="A0A418DSJ2"/>
<accession>A0A418DSJ2</accession>
<reference evidence="1 2" key="1">
    <citation type="submission" date="2018-08" db="EMBL/GenBank/DDBJ databases">
        <title>Aphanomyces genome sequencing and annotation.</title>
        <authorList>
            <person name="Minardi D."/>
            <person name="Oidtmann B."/>
            <person name="Van Der Giezen M."/>
            <person name="Studholme D.J."/>
        </authorList>
    </citation>
    <scope>NUCLEOTIDE SEQUENCE [LARGE SCALE GENOMIC DNA]</scope>
    <source>
        <strain evidence="1 2">Sv</strain>
    </source>
</reference>
<proteinExistence type="predicted"/>
<dbReference type="Proteomes" id="UP000285712">
    <property type="component" value="Unassembled WGS sequence"/>
</dbReference>
<organism evidence="1 2">
    <name type="scientific">Aphanomyces astaci</name>
    <name type="common">Crayfish plague agent</name>
    <dbReference type="NCBI Taxonomy" id="112090"/>
    <lineage>
        <taxon>Eukaryota</taxon>
        <taxon>Sar</taxon>
        <taxon>Stramenopiles</taxon>
        <taxon>Oomycota</taxon>
        <taxon>Saprolegniomycetes</taxon>
        <taxon>Saprolegniales</taxon>
        <taxon>Verrucalvaceae</taxon>
        <taxon>Aphanomyces</taxon>
    </lineage>
</organism>
<gene>
    <name evidence="1" type="ORF">DYB35_011255</name>
</gene>
<evidence type="ECO:0000313" key="2">
    <source>
        <dbReference type="Proteomes" id="UP000285712"/>
    </source>
</evidence>
<name>A0A418DSJ2_APHAT</name>
<sequence>MSTLRSRLAKAIAASHAPPLNTMSLVQQAVAECKSQYDQITVKLRVFDVVAATKKTGEEIGKRVYLIDEEATPADWDDLQTFSDYDRKEFCLSVKVFTNQVATIAPWNVGDIVQLSVKDLKLYDGKQCQAVRVDVMAGMYKVERFMTLTEVIAKYQSEHTGHEPFDPQDVNATIRPRGGNFSRNYNIPSVAEVAFCYQYEPNTVGRDIVVMPRYGHFQRVSEVASMYDPLQYPLLFPLGESGWEMDMSQDPVDDSSKRMSIHQ</sequence>
<dbReference type="VEuPathDB" id="FungiDB:H257_18476"/>